<sequence length="267" mass="29597">MKPRAPQQILDSDFYGLNIQRLLLANNSISELRPLSFWGLGNSLETLDLSYNKLRKVPNEALKLLIKLKTLVLTGNAIQSIGPHELGFMKSLEVLTLDKNPITSIHPSFISGSNNLNLLSLDAIKLDKKLESVAAINANNVKGLSLTRNHLTFLPPRWGVNFTLLTLLNLGHNRLGDVIKMEDCFVGMEKSLKNLDLHSNHFLKNSKRYEHLPCRLHTFSSDSLEGVEATVGTDGSGPEPQQDQEGEEEVTEGSAGARQSRPQPQQD</sequence>
<keyword evidence="6" id="KW-1185">Reference proteome</keyword>
<dbReference type="AlphaFoldDB" id="T1FKH2"/>
<evidence type="ECO:0000313" key="5">
    <source>
        <dbReference type="EnsemblMetazoa" id="HelroP184045"/>
    </source>
</evidence>
<evidence type="ECO:0000256" key="3">
    <source>
        <dbReference type="SAM" id="MobiDB-lite"/>
    </source>
</evidence>
<dbReference type="InterPro" id="IPR001611">
    <property type="entry name" value="Leu-rich_rpt"/>
</dbReference>
<dbReference type="PANTHER" id="PTHR45712:SF22">
    <property type="entry name" value="INSULIN-LIKE GROWTH FACTOR-BINDING PROTEIN COMPLEX ACID LABILE SUBUNIT"/>
    <property type="match status" value="1"/>
</dbReference>
<dbReference type="InterPro" id="IPR032675">
    <property type="entry name" value="LRR_dom_sf"/>
</dbReference>
<protein>
    <submittedName>
        <fullName evidence="4 5">Uncharacterized protein</fullName>
    </submittedName>
</protein>
<dbReference type="KEGG" id="hro:HELRODRAFT_184045"/>
<dbReference type="CTD" id="20209321"/>
<dbReference type="RefSeq" id="XP_009013221.1">
    <property type="nucleotide sequence ID" value="XM_009014973.1"/>
</dbReference>
<gene>
    <name evidence="5" type="primary">20209321</name>
    <name evidence="4" type="ORF">HELRODRAFT_184045</name>
</gene>
<dbReference type="InParanoid" id="T1FKH2"/>
<dbReference type="eggNOG" id="KOG0619">
    <property type="taxonomic scope" value="Eukaryota"/>
</dbReference>
<keyword evidence="2" id="KW-0677">Repeat</keyword>
<feature type="compositionally biased region" description="Acidic residues" evidence="3">
    <location>
        <begin position="242"/>
        <end position="251"/>
    </location>
</feature>
<dbReference type="SMART" id="SM00369">
    <property type="entry name" value="LRR_TYP"/>
    <property type="match status" value="5"/>
</dbReference>
<evidence type="ECO:0000313" key="6">
    <source>
        <dbReference type="Proteomes" id="UP000015101"/>
    </source>
</evidence>
<dbReference type="PROSITE" id="PS51450">
    <property type="entry name" value="LRR"/>
    <property type="match status" value="2"/>
</dbReference>
<dbReference type="GeneID" id="20209321"/>
<accession>T1FKH2</accession>
<dbReference type="Gene3D" id="3.80.10.10">
    <property type="entry name" value="Ribonuclease Inhibitor"/>
    <property type="match status" value="2"/>
</dbReference>
<dbReference type="EMBL" id="AMQM01009163">
    <property type="status" value="NOT_ANNOTATED_CDS"/>
    <property type="molecule type" value="Genomic_DNA"/>
</dbReference>
<evidence type="ECO:0000256" key="1">
    <source>
        <dbReference type="ARBA" id="ARBA00022614"/>
    </source>
</evidence>
<dbReference type="Pfam" id="PF00560">
    <property type="entry name" value="LRR_1"/>
    <property type="match status" value="1"/>
</dbReference>
<dbReference type="PANTHER" id="PTHR45712">
    <property type="entry name" value="AGAP008170-PA"/>
    <property type="match status" value="1"/>
</dbReference>
<name>T1FKH2_HELRO</name>
<dbReference type="HOGENOM" id="CLU_1043074_0_0_1"/>
<dbReference type="SUPFAM" id="SSF52058">
    <property type="entry name" value="L domain-like"/>
    <property type="match status" value="1"/>
</dbReference>
<reference evidence="6" key="1">
    <citation type="submission" date="2012-12" db="EMBL/GenBank/DDBJ databases">
        <authorList>
            <person name="Hellsten U."/>
            <person name="Grimwood J."/>
            <person name="Chapman J.A."/>
            <person name="Shapiro H."/>
            <person name="Aerts A."/>
            <person name="Otillar R.P."/>
            <person name="Terry A.Y."/>
            <person name="Boore J.L."/>
            <person name="Simakov O."/>
            <person name="Marletaz F."/>
            <person name="Cho S.-J."/>
            <person name="Edsinger-Gonzales E."/>
            <person name="Havlak P."/>
            <person name="Kuo D.-H."/>
            <person name="Larsson T."/>
            <person name="Lv J."/>
            <person name="Arendt D."/>
            <person name="Savage R."/>
            <person name="Osoegawa K."/>
            <person name="de Jong P."/>
            <person name="Lindberg D.R."/>
            <person name="Seaver E.C."/>
            <person name="Weisblat D.A."/>
            <person name="Putnam N.H."/>
            <person name="Grigoriev I.V."/>
            <person name="Rokhsar D.S."/>
        </authorList>
    </citation>
    <scope>NUCLEOTIDE SEQUENCE</scope>
</reference>
<reference evidence="5" key="3">
    <citation type="submission" date="2015-06" db="UniProtKB">
        <authorList>
            <consortium name="EnsemblMetazoa"/>
        </authorList>
    </citation>
    <scope>IDENTIFICATION</scope>
</reference>
<feature type="region of interest" description="Disordered" evidence="3">
    <location>
        <begin position="225"/>
        <end position="267"/>
    </location>
</feature>
<dbReference type="Pfam" id="PF13855">
    <property type="entry name" value="LRR_8"/>
    <property type="match status" value="2"/>
</dbReference>
<reference evidence="4 6" key="2">
    <citation type="journal article" date="2013" name="Nature">
        <title>Insights into bilaterian evolution from three spiralian genomes.</title>
        <authorList>
            <person name="Simakov O."/>
            <person name="Marletaz F."/>
            <person name="Cho S.J."/>
            <person name="Edsinger-Gonzales E."/>
            <person name="Havlak P."/>
            <person name="Hellsten U."/>
            <person name="Kuo D.H."/>
            <person name="Larsson T."/>
            <person name="Lv J."/>
            <person name="Arendt D."/>
            <person name="Savage R."/>
            <person name="Osoegawa K."/>
            <person name="de Jong P."/>
            <person name="Grimwood J."/>
            <person name="Chapman J.A."/>
            <person name="Shapiro H."/>
            <person name="Aerts A."/>
            <person name="Otillar R.P."/>
            <person name="Terry A.Y."/>
            <person name="Boore J.L."/>
            <person name="Grigoriev I.V."/>
            <person name="Lindberg D.R."/>
            <person name="Seaver E.C."/>
            <person name="Weisblat D.A."/>
            <person name="Putnam N.H."/>
            <person name="Rokhsar D.S."/>
        </authorList>
    </citation>
    <scope>NUCLEOTIDE SEQUENCE</scope>
</reference>
<dbReference type="OrthoDB" id="6137799at2759"/>
<dbReference type="EMBL" id="KB096076">
    <property type="protein sequence ID" value="ESO08669.1"/>
    <property type="molecule type" value="Genomic_DNA"/>
</dbReference>
<organism evidence="5 6">
    <name type="scientific">Helobdella robusta</name>
    <name type="common">Californian leech</name>
    <dbReference type="NCBI Taxonomy" id="6412"/>
    <lineage>
        <taxon>Eukaryota</taxon>
        <taxon>Metazoa</taxon>
        <taxon>Spiralia</taxon>
        <taxon>Lophotrochozoa</taxon>
        <taxon>Annelida</taxon>
        <taxon>Clitellata</taxon>
        <taxon>Hirudinea</taxon>
        <taxon>Rhynchobdellida</taxon>
        <taxon>Glossiphoniidae</taxon>
        <taxon>Helobdella</taxon>
    </lineage>
</organism>
<keyword evidence="1" id="KW-0433">Leucine-rich repeat</keyword>
<dbReference type="InterPro" id="IPR050333">
    <property type="entry name" value="SLRP"/>
</dbReference>
<dbReference type="EnsemblMetazoa" id="HelroT184045">
    <property type="protein sequence ID" value="HelroP184045"/>
    <property type="gene ID" value="HelroG184045"/>
</dbReference>
<dbReference type="InterPro" id="IPR003591">
    <property type="entry name" value="Leu-rich_rpt_typical-subtyp"/>
</dbReference>
<dbReference type="Proteomes" id="UP000015101">
    <property type="component" value="Unassembled WGS sequence"/>
</dbReference>
<proteinExistence type="predicted"/>
<evidence type="ECO:0000313" key="4">
    <source>
        <dbReference type="EMBL" id="ESO08669.1"/>
    </source>
</evidence>
<evidence type="ECO:0000256" key="2">
    <source>
        <dbReference type="ARBA" id="ARBA00022737"/>
    </source>
</evidence>
<dbReference type="STRING" id="6412.T1FKH2"/>